<proteinExistence type="predicted"/>
<gene>
    <name evidence="1" type="ORF">PAXRUDRAFT_95275</name>
</gene>
<organism evidence="1 2">
    <name type="scientific">Paxillus rubicundulus Ve08.2h10</name>
    <dbReference type="NCBI Taxonomy" id="930991"/>
    <lineage>
        <taxon>Eukaryota</taxon>
        <taxon>Fungi</taxon>
        <taxon>Dikarya</taxon>
        <taxon>Basidiomycota</taxon>
        <taxon>Agaricomycotina</taxon>
        <taxon>Agaricomycetes</taxon>
        <taxon>Agaricomycetidae</taxon>
        <taxon>Boletales</taxon>
        <taxon>Paxilineae</taxon>
        <taxon>Paxillaceae</taxon>
        <taxon>Paxillus</taxon>
    </lineage>
</organism>
<dbReference type="OrthoDB" id="3199698at2759"/>
<protein>
    <submittedName>
        <fullName evidence="1">Unplaced genomic scaffold scaffold_779, whole genome shotgun sequence</fullName>
    </submittedName>
</protein>
<evidence type="ECO:0000313" key="2">
    <source>
        <dbReference type="Proteomes" id="UP000054538"/>
    </source>
</evidence>
<name>A0A0D0DSJ6_9AGAM</name>
<reference evidence="2" key="2">
    <citation type="submission" date="2015-01" db="EMBL/GenBank/DDBJ databases">
        <title>Evolutionary Origins and Diversification of the Mycorrhizal Mutualists.</title>
        <authorList>
            <consortium name="DOE Joint Genome Institute"/>
            <consortium name="Mycorrhizal Genomics Consortium"/>
            <person name="Kohler A."/>
            <person name="Kuo A."/>
            <person name="Nagy L.G."/>
            <person name="Floudas D."/>
            <person name="Copeland A."/>
            <person name="Barry K.W."/>
            <person name="Cichocki N."/>
            <person name="Veneault-Fourrey C."/>
            <person name="LaButti K."/>
            <person name="Lindquist E.A."/>
            <person name="Lipzen A."/>
            <person name="Lundell T."/>
            <person name="Morin E."/>
            <person name="Murat C."/>
            <person name="Riley R."/>
            <person name="Ohm R."/>
            <person name="Sun H."/>
            <person name="Tunlid A."/>
            <person name="Henrissat B."/>
            <person name="Grigoriev I.V."/>
            <person name="Hibbett D.S."/>
            <person name="Martin F."/>
        </authorList>
    </citation>
    <scope>NUCLEOTIDE SEQUENCE [LARGE SCALE GENOMIC DNA]</scope>
    <source>
        <strain evidence="2">Ve08.2h10</strain>
    </source>
</reference>
<accession>A0A0D0DSJ6</accession>
<sequence>HGKSCAKEIMADIDHHIATAPSFPGLQRFPDGWGFSQWTGDDSKALMKVYLPAIEGYVPDDIV</sequence>
<keyword evidence="2" id="KW-1185">Reference proteome</keyword>
<dbReference type="AlphaFoldDB" id="A0A0D0DSJ6"/>
<reference evidence="1 2" key="1">
    <citation type="submission" date="2014-04" db="EMBL/GenBank/DDBJ databases">
        <authorList>
            <consortium name="DOE Joint Genome Institute"/>
            <person name="Kuo A."/>
            <person name="Kohler A."/>
            <person name="Jargeat P."/>
            <person name="Nagy L.G."/>
            <person name="Floudas D."/>
            <person name="Copeland A."/>
            <person name="Barry K.W."/>
            <person name="Cichocki N."/>
            <person name="Veneault-Fourrey C."/>
            <person name="LaButti K."/>
            <person name="Lindquist E.A."/>
            <person name="Lipzen A."/>
            <person name="Lundell T."/>
            <person name="Morin E."/>
            <person name="Murat C."/>
            <person name="Sun H."/>
            <person name="Tunlid A."/>
            <person name="Henrissat B."/>
            <person name="Grigoriev I.V."/>
            <person name="Hibbett D.S."/>
            <person name="Martin F."/>
            <person name="Nordberg H.P."/>
            <person name="Cantor M.N."/>
            <person name="Hua S.X."/>
        </authorList>
    </citation>
    <scope>NUCLEOTIDE SEQUENCE [LARGE SCALE GENOMIC DNA]</scope>
    <source>
        <strain evidence="1 2">Ve08.2h10</strain>
    </source>
</reference>
<dbReference type="HOGENOM" id="CLU_006344_17_2_1"/>
<dbReference type="Proteomes" id="UP000054538">
    <property type="component" value="Unassembled WGS sequence"/>
</dbReference>
<feature type="non-terminal residue" evidence="1">
    <location>
        <position position="63"/>
    </location>
</feature>
<feature type="non-terminal residue" evidence="1">
    <location>
        <position position="1"/>
    </location>
</feature>
<dbReference type="EMBL" id="KN825601">
    <property type="protein sequence ID" value="KIK83035.1"/>
    <property type="molecule type" value="Genomic_DNA"/>
</dbReference>
<evidence type="ECO:0000313" key="1">
    <source>
        <dbReference type="EMBL" id="KIK83035.1"/>
    </source>
</evidence>
<dbReference type="InParanoid" id="A0A0D0DSJ6"/>